<dbReference type="CDD" id="cd00170">
    <property type="entry name" value="SEC14"/>
    <property type="match status" value="1"/>
</dbReference>
<accession>A0ABN8LA65</accession>
<dbReference type="Gene3D" id="3.40.525.10">
    <property type="entry name" value="CRAL-TRIO lipid binding domain"/>
    <property type="match status" value="1"/>
</dbReference>
<evidence type="ECO:0000259" key="3">
    <source>
        <dbReference type="SMART" id="SM01100"/>
    </source>
</evidence>
<evidence type="ECO:0000259" key="2">
    <source>
        <dbReference type="SMART" id="SM00516"/>
    </source>
</evidence>
<feature type="compositionally biased region" description="Basic and acidic residues" evidence="1">
    <location>
        <begin position="281"/>
        <end position="292"/>
    </location>
</feature>
<reference evidence="4" key="1">
    <citation type="submission" date="2021-12" db="EMBL/GenBank/DDBJ databases">
        <authorList>
            <person name="King R."/>
        </authorList>
    </citation>
    <scope>NUCLEOTIDE SEQUENCE</scope>
</reference>
<evidence type="ECO:0000256" key="1">
    <source>
        <dbReference type="SAM" id="MobiDB-lite"/>
    </source>
</evidence>
<dbReference type="Pfam" id="PF00650">
    <property type="entry name" value="CRAL_TRIO"/>
    <property type="match status" value="1"/>
</dbReference>
<evidence type="ECO:0000313" key="5">
    <source>
        <dbReference type="Proteomes" id="UP001153292"/>
    </source>
</evidence>
<feature type="domain" description="CRAL-TRIO" evidence="2">
    <location>
        <begin position="89"/>
        <end position="251"/>
    </location>
</feature>
<dbReference type="PANTHER" id="PTHR10174">
    <property type="entry name" value="ALPHA-TOCOPHEROL TRANSFER PROTEIN-RELATED"/>
    <property type="match status" value="1"/>
</dbReference>
<dbReference type="SMART" id="SM00516">
    <property type="entry name" value="SEC14"/>
    <property type="match status" value="1"/>
</dbReference>
<dbReference type="PANTHER" id="PTHR10174:SF216">
    <property type="entry name" value="CRAL-TRIO DOMAIN-CONTAINING PROTEIN-RELATED"/>
    <property type="match status" value="1"/>
</dbReference>
<dbReference type="InterPro" id="IPR011074">
    <property type="entry name" value="CRAL/TRIO_N_dom"/>
</dbReference>
<sequence length="307" mass="35627">MSLRPLSPELAEKARVELNEDPKRIPDDLNHLKDWIDKQPHLNARKDDQWLLAFLRGCKFSLERSKEKLDLYYTTRRTAPDLFKIHHKDPRFNEILDLGSYIVLPNSGPTEPMTVIIRPGKYDPEKYNILDIVSVSNVMAKIILQEYDNAVVAGVRTILDLEDVTMGHFFQMTPLTMKKMVVSGQDALPIRMKGTHYLNTPTGFETVFNATKTLLNEKNRNRLYVHNRNYEELYKHIPKEILPEEYGGNAGSINSIIGHWKKRVEEYSDWLEEDLNYISDETKRPGKPKTAEDMFGAEGSFRQLEFD</sequence>
<evidence type="ECO:0008006" key="6">
    <source>
        <dbReference type="Google" id="ProtNLM"/>
    </source>
</evidence>
<dbReference type="InterPro" id="IPR036273">
    <property type="entry name" value="CRAL/TRIO_N_dom_sf"/>
</dbReference>
<gene>
    <name evidence="4" type="ORF">CHILSU_LOCUS8060</name>
</gene>
<keyword evidence="5" id="KW-1185">Reference proteome</keyword>
<dbReference type="InterPro" id="IPR001251">
    <property type="entry name" value="CRAL-TRIO_dom"/>
</dbReference>
<dbReference type="SUPFAM" id="SSF52087">
    <property type="entry name" value="CRAL/TRIO domain"/>
    <property type="match status" value="1"/>
</dbReference>
<protein>
    <recommendedName>
        <fullName evidence="6">CRAL-TRIO domain-containing protein</fullName>
    </recommendedName>
</protein>
<dbReference type="SMART" id="SM01100">
    <property type="entry name" value="CRAL_TRIO_N"/>
    <property type="match status" value="1"/>
</dbReference>
<proteinExistence type="predicted"/>
<name>A0ABN8LA65_CHISP</name>
<organism evidence="4 5">
    <name type="scientific">Chilo suppressalis</name>
    <name type="common">Asiatic rice borer moth</name>
    <dbReference type="NCBI Taxonomy" id="168631"/>
    <lineage>
        <taxon>Eukaryota</taxon>
        <taxon>Metazoa</taxon>
        <taxon>Ecdysozoa</taxon>
        <taxon>Arthropoda</taxon>
        <taxon>Hexapoda</taxon>
        <taxon>Insecta</taxon>
        <taxon>Pterygota</taxon>
        <taxon>Neoptera</taxon>
        <taxon>Endopterygota</taxon>
        <taxon>Lepidoptera</taxon>
        <taxon>Glossata</taxon>
        <taxon>Ditrysia</taxon>
        <taxon>Pyraloidea</taxon>
        <taxon>Crambidae</taxon>
        <taxon>Crambinae</taxon>
        <taxon>Chilo</taxon>
    </lineage>
</organism>
<feature type="domain" description="CRAL/TRIO N-terminal" evidence="3">
    <location>
        <begin position="47"/>
        <end position="72"/>
    </location>
</feature>
<dbReference type="PRINTS" id="PR00180">
    <property type="entry name" value="CRETINALDHBP"/>
</dbReference>
<evidence type="ECO:0000313" key="4">
    <source>
        <dbReference type="EMBL" id="CAH2988604.1"/>
    </source>
</evidence>
<dbReference type="SUPFAM" id="SSF46938">
    <property type="entry name" value="CRAL/TRIO N-terminal domain"/>
    <property type="match status" value="1"/>
</dbReference>
<dbReference type="Gene3D" id="1.20.5.1200">
    <property type="entry name" value="Alpha-tocopherol transfer"/>
    <property type="match status" value="1"/>
</dbReference>
<dbReference type="EMBL" id="OU963896">
    <property type="protein sequence ID" value="CAH2988604.1"/>
    <property type="molecule type" value="Genomic_DNA"/>
</dbReference>
<dbReference type="Proteomes" id="UP001153292">
    <property type="component" value="Chromosome 3"/>
</dbReference>
<dbReference type="InterPro" id="IPR036865">
    <property type="entry name" value="CRAL-TRIO_dom_sf"/>
</dbReference>
<feature type="region of interest" description="Disordered" evidence="1">
    <location>
        <begin position="281"/>
        <end position="307"/>
    </location>
</feature>
<dbReference type="Gene3D" id="1.10.8.20">
    <property type="entry name" value="N-terminal domain of phosphatidylinositol transfer protein sec14p"/>
    <property type="match status" value="1"/>
</dbReference>